<proteinExistence type="predicted"/>
<organism evidence="2 3">
    <name type="scientific">Gordonia spumicola</name>
    <dbReference type="NCBI Taxonomy" id="589161"/>
    <lineage>
        <taxon>Bacteria</taxon>
        <taxon>Bacillati</taxon>
        <taxon>Actinomycetota</taxon>
        <taxon>Actinomycetes</taxon>
        <taxon>Mycobacteriales</taxon>
        <taxon>Gordoniaceae</taxon>
        <taxon>Gordonia</taxon>
    </lineage>
</organism>
<protein>
    <recommendedName>
        <fullName evidence="1">DUF222 domain-containing protein</fullName>
    </recommendedName>
</protein>
<comment type="caution">
    <text evidence="2">The sequence shown here is derived from an EMBL/GenBank/DDBJ whole genome shotgun (WGS) entry which is preliminary data.</text>
</comment>
<name>A0A7I9VD91_9ACTN</name>
<dbReference type="AlphaFoldDB" id="A0A7I9VD91"/>
<dbReference type="Pfam" id="PF02720">
    <property type="entry name" value="DUF222"/>
    <property type="match status" value="1"/>
</dbReference>
<evidence type="ECO:0000313" key="3">
    <source>
        <dbReference type="Proteomes" id="UP000444960"/>
    </source>
</evidence>
<reference evidence="3" key="1">
    <citation type="submission" date="2019-06" db="EMBL/GenBank/DDBJ databases">
        <title>Gordonia isolated from sludge of a wastewater treatment plant.</title>
        <authorList>
            <person name="Tamura T."/>
            <person name="Aoyama K."/>
            <person name="Kang Y."/>
            <person name="Saito S."/>
            <person name="Akiyama N."/>
            <person name="Yazawa K."/>
            <person name="Gonoi T."/>
            <person name="Mikami Y."/>
        </authorList>
    </citation>
    <scope>NUCLEOTIDE SEQUENCE [LARGE SCALE GENOMIC DNA]</scope>
    <source>
        <strain evidence="3">NBRC 107696</strain>
    </source>
</reference>
<accession>A0A7I9VD91</accession>
<dbReference type="OrthoDB" id="4774794at2"/>
<evidence type="ECO:0000313" key="2">
    <source>
        <dbReference type="EMBL" id="GEE03172.1"/>
    </source>
</evidence>
<dbReference type="RefSeq" id="WP_161896718.1">
    <property type="nucleotide sequence ID" value="NZ_BJOV01000005.1"/>
</dbReference>
<dbReference type="InterPro" id="IPR003870">
    <property type="entry name" value="DUF222"/>
</dbReference>
<gene>
    <name evidence="2" type="ORF">nbrc107696_36180</name>
</gene>
<evidence type="ECO:0000259" key="1">
    <source>
        <dbReference type="Pfam" id="PF02720"/>
    </source>
</evidence>
<sequence>MTNTVASSTASDADFDDMAEIRRLWAEEASLAGRRLALVGAIAARRDATAADDDTALLNCTTVLGAEIAALVAVGKEAGAHMVDLAADARDRIPAVAAALRDGVISLSTFRAIALECAAITDAEIMAAVDAEIATDLRAGGAVSTGSGRDTARRFVAEYDADAVRERRAVRGKGVNVTQDGDGVALTVSAHPEQVLAAAQAIRADAAAQTCADDSRSVGARRADLAIARLTGGAFACDCGNPECPASTSADEIGDRFSRIVVHVVADASTLDGESNKAAWVDGYGVIDAHHARDIAARPGTLIRPLDMSAATARPSDYRPNAAADTAARAVHGTCTVPGCDRAAWSSDLDHVTEFNHHRPEAGGATCPCNLGPKCRLHHLIKTFVDGWLDMQVTDANGVIWTETITPSGHSVRARARNHWLLPGLGLLPCRHGAPVEPGVVDPADAPVRGQSRTAAKHAYRMRLRSRRRYAVACVQAAEAVRKAELECYGTEPPF</sequence>
<keyword evidence="3" id="KW-1185">Reference proteome</keyword>
<feature type="domain" description="DUF222" evidence="1">
    <location>
        <begin position="27"/>
        <end position="302"/>
    </location>
</feature>
<dbReference type="Proteomes" id="UP000444960">
    <property type="component" value="Unassembled WGS sequence"/>
</dbReference>
<dbReference type="EMBL" id="BJOV01000005">
    <property type="protein sequence ID" value="GEE03172.1"/>
    <property type="molecule type" value="Genomic_DNA"/>
</dbReference>